<dbReference type="eggNOG" id="COG1238">
    <property type="taxonomic scope" value="Bacteria"/>
</dbReference>
<sequence length="193" mass="21537">MKRLAMFLPRLEGVLHRMLRWAGDGWKLPWLCLGLALVGTLFAIYPITSVVVPAVLLVPRRWLGIALFCALGSSLGALLLMIVAHHMGWASLYAHFPQMLQDPTWQRVMDWTHSYHLLALFLVSISPLPQTPALVVLANAPLDYPGALLVVFVGKLLKYGLFAWVGSRFPAHIHDFLHRHGRHAGADDSARSH</sequence>
<protein>
    <submittedName>
        <fullName evidence="2">Hypothetical membrane protein</fullName>
    </submittedName>
</protein>
<dbReference type="Proteomes" id="UP000025241">
    <property type="component" value="Chromosome I"/>
</dbReference>
<keyword evidence="1" id="KW-1133">Transmembrane helix</keyword>
<feature type="transmembrane region" description="Helical" evidence="1">
    <location>
        <begin position="28"/>
        <end position="56"/>
    </location>
</feature>
<gene>
    <name evidence="2" type="ORF">PKB_1241</name>
</gene>
<keyword evidence="1" id="KW-0812">Transmembrane</keyword>
<evidence type="ECO:0000256" key="1">
    <source>
        <dbReference type="SAM" id="Phobius"/>
    </source>
</evidence>
<dbReference type="PATRIC" id="fig|1301098.3.peg.1249"/>
<dbReference type="HOGENOM" id="CLU_1359470_0_0_6"/>
<reference evidence="2 3" key="2">
    <citation type="submission" date="2014-05" db="EMBL/GenBank/DDBJ databases">
        <title>Genome sequence of the 3-chlorobenzoate degrading bacterium Pseudomonas knackmussii B13 shows multiple evidence for horizontal gene transfer.</title>
        <authorList>
            <person name="Miyazaki R."/>
            <person name="Bertelli C."/>
            <person name="Falquet L."/>
            <person name="Robinson-Rechavi M."/>
            <person name="Gharib W."/>
            <person name="Roy S."/>
            <person name="Van der Meer J.R."/>
        </authorList>
    </citation>
    <scope>NUCLEOTIDE SEQUENCE [LARGE SCALE GENOMIC DNA]</scope>
    <source>
        <strain evidence="2 3">B13</strain>
    </source>
</reference>
<dbReference type="STRING" id="1301098.PKB_1241"/>
<accession>A0A024HCQ0</accession>
<evidence type="ECO:0000313" key="3">
    <source>
        <dbReference type="Proteomes" id="UP000025241"/>
    </source>
</evidence>
<feature type="transmembrane region" description="Helical" evidence="1">
    <location>
        <begin position="117"/>
        <end position="138"/>
    </location>
</feature>
<dbReference type="OrthoDB" id="8819584at2"/>
<feature type="transmembrane region" description="Helical" evidence="1">
    <location>
        <begin position="144"/>
        <end position="165"/>
    </location>
</feature>
<feature type="transmembrane region" description="Helical" evidence="1">
    <location>
        <begin position="62"/>
        <end position="83"/>
    </location>
</feature>
<reference evidence="2 3" key="1">
    <citation type="submission" date="2013-03" db="EMBL/GenBank/DDBJ databases">
        <authorList>
            <person name="Linke B."/>
        </authorList>
    </citation>
    <scope>NUCLEOTIDE SEQUENCE [LARGE SCALE GENOMIC DNA]</scope>
    <source>
        <strain evidence="2 3">B13</strain>
    </source>
</reference>
<dbReference type="RefSeq" id="WP_043249936.1">
    <property type="nucleotide sequence ID" value="NZ_HG322950.1"/>
</dbReference>
<dbReference type="AlphaFoldDB" id="A0A024HCQ0"/>
<organism evidence="2 3">
    <name type="scientific">Pseudomonas knackmussii (strain DSM 6978 / CCUG 54928 / LMG 23759 / B13)</name>
    <dbReference type="NCBI Taxonomy" id="1301098"/>
    <lineage>
        <taxon>Bacteria</taxon>
        <taxon>Pseudomonadati</taxon>
        <taxon>Pseudomonadota</taxon>
        <taxon>Gammaproteobacteria</taxon>
        <taxon>Pseudomonadales</taxon>
        <taxon>Pseudomonadaceae</taxon>
        <taxon>Pseudomonas</taxon>
    </lineage>
</organism>
<keyword evidence="3" id="KW-1185">Reference proteome</keyword>
<evidence type="ECO:0000313" key="2">
    <source>
        <dbReference type="EMBL" id="CDF82606.1"/>
    </source>
</evidence>
<keyword evidence="1" id="KW-0472">Membrane</keyword>
<dbReference type="EMBL" id="HG322950">
    <property type="protein sequence ID" value="CDF82606.1"/>
    <property type="molecule type" value="Genomic_DNA"/>
</dbReference>
<proteinExistence type="predicted"/>
<name>A0A024HCQ0_PSEKB</name>
<dbReference type="KEGG" id="pkc:PKB_1241"/>